<accession>A0A0J9EBB3</accession>
<dbReference type="GO" id="GO:0009055">
    <property type="term" value="F:electron transfer activity"/>
    <property type="evidence" value="ECO:0007669"/>
    <property type="project" value="InterPro"/>
</dbReference>
<dbReference type="RefSeq" id="WP_053101134.1">
    <property type="nucleotide sequence ID" value="NZ_LFTY01000001.1"/>
</dbReference>
<dbReference type="InterPro" id="IPR036909">
    <property type="entry name" value="Cyt_c-like_dom_sf"/>
</dbReference>
<feature type="chain" id="PRO_5005318142" evidence="5">
    <location>
        <begin position="24"/>
        <end position="149"/>
    </location>
</feature>
<comment type="caution">
    <text evidence="7">The sequence shown here is derived from an EMBL/GenBank/DDBJ whole genome shotgun (WGS) entry which is preliminary data.</text>
</comment>
<reference evidence="7 8" key="1">
    <citation type="submission" date="2015-06" db="EMBL/GenBank/DDBJ databases">
        <title>Draft genome sequence of an Alphaproteobacteria species associated to the Mediterranean sponge Oscarella lobularis.</title>
        <authorList>
            <person name="Jourda C."/>
            <person name="Santini S."/>
            <person name="Claverie J.-M."/>
        </authorList>
    </citation>
    <scope>NUCLEOTIDE SEQUENCE [LARGE SCALE GENOMIC DNA]</scope>
    <source>
        <strain evidence="7">IGS</strain>
    </source>
</reference>
<evidence type="ECO:0000259" key="6">
    <source>
        <dbReference type="PROSITE" id="PS51007"/>
    </source>
</evidence>
<feature type="signal peptide" evidence="5">
    <location>
        <begin position="1"/>
        <end position="23"/>
    </location>
</feature>
<dbReference type="STRING" id="1675527.AIOL_000226"/>
<dbReference type="AlphaFoldDB" id="A0A0J9EBB3"/>
<evidence type="ECO:0000313" key="7">
    <source>
        <dbReference type="EMBL" id="KMW60075.1"/>
    </source>
</evidence>
<dbReference type="GO" id="GO:0046872">
    <property type="term" value="F:metal ion binding"/>
    <property type="evidence" value="ECO:0007669"/>
    <property type="project" value="UniProtKB-KW"/>
</dbReference>
<keyword evidence="5" id="KW-0732">Signal</keyword>
<dbReference type="PATRIC" id="fig|1675527.3.peg.267"/>
<dbReference type="InterPro" id="IPR009056">
    <property type="entry name" value="Cyt_c-like_dom"/>
</dbReference>
<dbReference type="OrthoDB" id="335174at2"/>
<organism evidence="7 8">
    <name type="scientific">Candidatus Rhodobacter oscarellae</name>
    <dbReference type="NCBI Taxonomy" id="1675527"/>
    <lineage>
        <taxon>Bacteria</taxon>
        <taxon>Pseudomonadati</taxon>
        <taxon>Pseudomonadota</taxon>
        <taxon>Alphaproteobacteria</taxon>
        <taxon>Rhodobacterales</taxon>
        <taxon>Rhodobacter group</taxon>
        <taxon>Rhodobacter</taxon>
    </lineage>
</organism>
<feature type="domain" description="Cytochrome c" evidence="6">
    <location>
        <begin position="35"/>
        <end position="142"/>
    </location>
</feature>
<evidence type="ECO:0000313" key="8">
    <source>
        <dbReference type="Proteomes" id="UP000037178"/>
    </source>
</evidence>
<dbReference type="EMBL" id="LFTY01000001">
    <property type="protein sequence ID" value="KMW60075.1"/>
    <property type="molecule type" value="Genomic_DNA"/>
</dbReference>
<evidence type="ECO:0000256" key="4">
    <source>
        <dbReference type="PROSITE-ProRule" id="PRU00433"/>
    </source>
</evidence>
<sequence>MPGGLSKLSIPALACALVTGCAALNNGAGLEPDPENLAYGRALYTENCAVCHGAKADGLGPHAANLDRPPPNLTLLAARNNGTFDQDYVMSTIFASPSEEIGPMPAFAHRDLGPLIVVERDGLGTPVFTDLLAIANYLESLQVPPAGES</sequence>
<evidence type="ECO:0000256" key="1">
    <source>
        <dbReference type="ARBA" id="ARBA00022617"/>
    </source>
</evidence>
<proteinExistence type="predicted"/>
<dbReference type="Gene3D" id="1.10.760.10">
    <property type="entry name" value="Cytochrome c-like domain"/>
    <property type="match status" value="1"/>
</dbReference>
<dbReference type="SUPFAM" id="SSF46626">
    <property type="entry name" value="Cytochrome c"/>
    <property type="match status" value="1"/>
</dbReference>
<dbReference type="PROSITE" id="PS51007">
    <property type="entry name" value="CYTC"/>
    <property type="match status" value="1"/>
</dbReference>
<keyword evidence="3 4" id="KW-0408">Iron</keyword>
<gene>
    <name evidence="7" type="ORF">AIOL_000226</name>
</gene>
<dbReference type="Pfam" id="PF00034">
    <property type="entry name" value="Cytochrom_C"/>
    <property type="match status" value="1"/>
</dbReference>
<evidence type="ECO:0000256" key="3">
    <source>
        <dbReference type="ARBA" id="ARBA00023004"/>
    </source>
</evidence>
<keyword evidence="2 4" id="KW-0479">Metal-binding</keyword>
<name>A0A0J9EBB3_9RHOB</name>
<dbReference type="PROSITE" id="PS51257">
    <property type="entry name" value="PROKAR_LIPOPROTEIN"/>
    <property type="match status" value="1"/>
</dbReference>
<protein>
    <submittedName>
        <fullName evidence="7">Cytochrome c family protein</fullName>
    </submittedName>
</protein>
<keyword evidence="8" id="KW-1185">Reference proteome</keyword>
<evidence type="ECO:0000256" key="2">
    <source>
        <dbReference type="ARBA" id="ARBA00022723"/>
    </source>
</evidence>
<dbReference type="Proteomes" id="UP000037178">
    <property type="component" value="Unassembled WGS sequence"/>
</dbReference>
<keyword evidence="1 4" id="KW-0349">Heme</keyword>
<evidence type="ECO:0000256" key="5">
    <source>
        <dbReference type="SAM" id="SignalP"/>
    </source>
</evidence>
<dbReference type="GO" id="GO:0020037">
    <property type="term" value="F:heme binding"/>
    <property type="evidence" value="ECO:0007669"/>
    <property type="project" value="InterPro"/>
</dbReference>